<dbReference type="Gene3D" id="2.40.10.170">
    <property type="match status" value="1"/>
</dbReference>
<comment type="caution">
    <text evidence="2">The sequence shown here is derived from an EMBL/GenBank/DDBJ whole genome shotgun (WGS) entry which is preliminary data.</text>
</comment>
<dbReference type="InterPro" id="IPR003711">
    <property type="entry name" value="CarD-like/TRCF_RID"/>
</dbReference>
<name>A0A3S1B504_9BACI</name>
<dbReference type="SUPFAM" id="SSF141259">
    <property type="entry name" value="CarD-like"/>
    <property type="match status" value="1"/>
</dbReference>
<protein>
    <submittedName>
        <fullName evidence="2">Transcription factor YdeB</fullName>
    </submittedName>
</protein>
<dbReference type="PANTHER" id="PTHR38447">
    <property type="entry name" value="TRANSCRIPTION FACTOR YDEB-RELATED"/>
    <property type="match status" value="1"/>
</dbReference>
<dbReference type="Proteomes" id="UP000267430">
    <property type="component" value="Unassembled WGS sequence"/>
</dbReference>
<dbReference type="AlphaFoldDB" id="A0A3S1B504"/>
<gene>
    <name evidence="2" type="ORF">ELQ35_12055</name>
</gene>
<dbReference type="EMBL" id="RYZZ01000015">
    <property type="protein sequence ID" value="RUQ28697.1"/>
    <property type="molecule type" value="Genomic_DNA"/>
</dbReference>
<evidence type="ECO:0000313" key="3">
    <source>
        <dbReference type="Proteomes" id="UP000267430"/>
    </source>
</evidence>
<dbReference type="Pfam" id="PF02559">
    <property type="entry name" value="CarD_TRCF_RID"/>
    <property type="match status" value="1"/>
</dbReference>
<organism evidence="2 3">
    <name type="scientific">Peribacillus cavernae</name>
    <dbReference type="NCBI Taxonomy" id="1674310"/>
    <lineage>
        <taxon>Bacteria</taxon>
        <taxon>Bacillati</taxon>
        <taxon>Bacillota</taxon>
        <taxon>Bacilli</taxon>
        <taxon>Bacillales</taxon>
        <taxon>Bacillaceae</taxon>
        <taxon>Peribacillus</taxon>
    </lineage>
</organism>
<accession>A0A3S1B504</accession>
<dbReference type="SMART" id="SM01058">
    <property type="entry name" value="CarD_TRCF"/>
    <property type="match status" value="1"/>
</dbReference>
<sequence>MHGAGVIEAIEEKEIQGKRQEYYLITIPISSMQVMIPLAKVTSSSIRAVSDKLAMKNVLHIFHYGESDTSLSWKERYKLNSEKLKSGKLQEGAEVLRDLTRIQNQKALNSSEKQMLLTARKMLISELGLINGITENQATDLLSTSKNV</sequence>
<evidence type="ECO:0000313" key="2">
    <source>
        <dbReference type="EMBL" id="RUQ28697.1"/>
    </source>
</evidence>
<keyword evidence="3" id="KW-1185">Reference proteome</keyword>
<evidence type="ECO:0000259" key="1">
    <source>
        <dbReference type="SMART" id="SM01058"/>
    </source>
</evidence>
<dbReference type="GO" id="GO:0009303">
    <property type="term" value="P:rRNA transcription"/>
    <property type="evidence" value="ECO:0007669"/>
    <property type="project" value="TreeGrafter"/>
</dbReference>
<dbReference type="Pfam" id="PF21095">
    <property type="entry name" value="CarD_C"/>
    <property type="match status" value="1"/>
</dbReference>
<feature type="domain" description="CarD-like/TRCF RNAP-interacting" evidence="1">
    <location>
        <begin position="1"/>
        <end position="100"/>
    </location>
</feature>
<dbReference type="OrthoDB" id="9786074at2"/>
<dbReference type="Gene3D" id="1.20.58.1290">
    <property type="entry name" value="CarD-like, C-terminal domain"/>
    <property type="match status" value="1"/>
</dbReference>
<reference evidence="2 3" key="1">
    <citation type="submission" date="2018-12" db="EMBL/GenBank/DDBJ databases">
        <title>Bacillus chawlae sp. nov., Bacillus glennii sp. nov., and Bacillus saganii sp. nov. Isolated from the Vehicle Assembly Building at Kennedy Space Center where the Viking Spacecraft were Assembled.</title>
        <authorList>
            <person name="Seuylemezian A."/>
            <person name="Vaishampayan P."/>
        </authorList>
    </citation>
    <scope>NUCLEOTIDE SEQUENCE [LARGE SCALE GENOMIC DNA]</scope>
    <source>
        <strain evidence="2 3">L5</strain>
    </source>
</reference>
<proteinExistence type="predicted"/>
<dbReference type="InterPro" id="IPR052531">
    <property type="entry name" value="CarD-like_regulator"/>
</dbReference>
<dbReference type="PANTHER" id="PTHR38447:SF1">
    <property type="entry name" value="RNA POLYMERASE-BINDING TRANSCRIPTION FACTOR CARD"/>
    <property type="match status" value="1"/>
</dbReference>
<dbReference type="InterPro" id="IPR036101">
    <property type="entry name" value="CarD-like/TRCF_RID_sf"/>
</dbReference>
<dbReference type="InterPro" id="IPR042215">
    <property type="entry name" value="CarD-like_C"/>
</dbReference>
<dbReference type="InterPro" id="IPR048792">
    <property type="entry name" value="CarD_C"/>
</dbReference>